<name>A0ABR9ZQ05_9FIRM</name>
<proteinExistence type="predicted"/>
<dbReference type="EMBL" id="JADKNH010000003">
    <property type="protein sequence ID" value="MBF4692519.1"/>
    <property type="molecule type" value="Genomic_DNA"/>
</dbReference>
<gene>
    <name evidence="2" type="ORF">ISU02_05290</name>
</gene>
<organism evidence="2 3">
    <name type="scientific">Fusibacter ferrireducens</name>
    <dbReference type="NCBI Taxonomy" id="2785058"/>
    <lineage>
        <taxon>Bacteria</taxon>
        <taxon>Bacillati</taxon>
        <taxon>Bacillota</taxon>
        <taxon>Clostridia</taxon>
        <taxon>Eubacteriales</taxon>
        <taxon>Eubacteriales Family XII. Incertae Sedis</taxon>
        <taxon>Fusibacter</taxon>
    </lineage>
</organism>
<feature type="transmembrane region" description="Helical" evidence="1">
    <location>
        <begin position="193"/>
        <end position="213"/>
    </location>
</feature>
<evidence type="ECO:0000313" key="2">
    <source>
        <dbReference type="EMBL" id="MBF4692519.1"/>
    </source>
</evidence>
<keyword evidence="1" id="KW-0812">Transmembrane</keyword>
<sequence length="281" mass="31119">MKRRRFSMSKSKVNLSQDEVKMLKKMYIQSWRLFGSFNMAKMQGYGYAQAMIPAIETFHKGPEEKKNALVRSASFFNCTYETAPFIMGINASLEKARSEHSDFDSDSINAVKASLMGPLSGIGDSIFWGTVRLIAASIGIPLAMTGNILGPILFLLIYHLPSAYTRYKLLYVGYTTGEQFLTTAFKSGAFENITYYASMIGMIMIGAMTAQFVGIKTVISIAMGSGETLVLQTILDNIMPSILPLTVMLTIFYLIRKKIKISTLLLGIILFGIFGAFLGIF</sequence>
<evidence type="ECO:0000256" key="1">
    <source>
        <dbReference type="SAM" id="Phobius"/>
    </source>
</evidence>
<dbReference type="Pfam" id="PF03613">
    <property type="entry name" value="EIID-AGA"/>
    <property type="match status" value="1"/>
</dbReference>
<feature type="transmembrane region" description="Helical" evidence="1">
    <location>
        <begin position="133"/>
        <end position="160"/>
    </location>
</feature>
<feature type="transmembrane region" description="Helical" evidence="1">
    <location>
        <begin position="261"/>
        <end position="280"/>
    </location>
</feature>
<keyword evidence="1" id="KW-0472">Membrane</keyword>
<dbReference type="InterPro" id="IPR004704">
    <property type="entry name" value="PTS_IID_man"/>
</dbReference>
<evidence type="ECO:0000313" key="3">
    <source>
        <dbReference type="Proteomes" id="UP000614200"/>
    </source>
</evidence>
<dbReference type="Proteomes" id="UP000614200">
    <property type="component" value="Unassembled WGS sequence"/>
</dbReference>
<keyword evidence="1" id="KW-1133">Transmembrane helix</keyword>
<comment type="caution">
    <text evidence="2">The sequence shown here is derived from an EMBL/GenBank/DDBJ whole genome shotgun (WGS) entry which is preliminary data.</text>
</comment>
<accession>A0ABR9ZQ05</accession>
<dbReference type="PROSITE" id="PS51108">
    <property type="entry name" value="PTS_EIID"/>
    <property type="match status" value="1"/>
</dbReference>
<dbReference type="PANTHER" id="PTHR32502:SF23">
    <property type="entry name" value="TRANSPORT PROTEIN, PTS SYSTEM"/>
    <property type="match status" value="1"/>
</dbReference>
<dbReference type="PANTHER" id="PTHR32502">
    <property type="entry name" value="N-ACETYLGALACTOSAMINE PERMEASE II COMPONENT-RELATED"/>
    <property type="match status" value="1"/>
</dbReference>
<feature type="transmembrane region" description="Helical" evidence="1">
    <location>
        <begin position="234"/>
        <end position="255"/>
    </location>
</feature>
<protein>
    <submittedName>
        <fullName evidence="2">PTS system mannose/fructose/sorbose family transporter subunit IID</fullName>
    </submittedName>
</protein>
<keyword evidence="3" id="KW-1185">Reference proteome</keyword>
<reference evidence="2 3" key="1">
    <citation type="submission" date="2020-11" db="EMBL/GenBank/DDBJ databases">
        <title>Fusibacter basophilias sp. nov.</title>
        <authorList>
            <person name="Qiu D."/>
        </authorList>
    </citation>
    <scope>NUCLEOTIDE SEQUENCE [LARGE SCALE GENOMIC DNA]</scope>
    <source>
        <strain evidence="2 3">Q10-2</strain>
    </source>
</reference>
<dbReference type="InterPro" id="IPR050303">
    <property type="entry name" value="GatZ_KbaZ_carbometab"/>
</dbReference>